<sequence>MAPVSSFNKRKGYNKRGPTPGSVLPRAMKEELESEEQDDRKFGKKFISKIGNRKELRKQKRAEKGKRKAERHQTKKRSHPAEQPVQPNKRQKKVSFTEPEKHKKEETVKRSSGSEEEAMKRLSKKNPELYKLLVSDNLVSGGDKMIDEDLAEDDREIAYWEKKLGMDKKKKKLGKEFEEDGLMDILGKMDTETNEVDDLEYLKEKRLKQAQLKQKSMEKEAEKTVDKLFDSFPSDEESEDFDEGSDEEFDNDIFKGFDSEDEVNDEEEDSEEEDDEEEEEEDDVDKEEISSSDEDDDIEEESEASNVDEISVKSKKDKEDTQVHAKTSIEEQSKSAVLTKYVPPHLRKAASGKSEQQIKLQKQLQGQLNRLSELNIESILVEIEKCYSSYPRHDVTSTITELIISSISQRSNLLDSFVITYATIVASLYRLIGIEFAAHFVQTLVETYEKEHNKCRRINKLDDNEGSEGYKETKNLLTLILELYNFQVISCILIYDLVRVLIGELDEDNVELLLRIIRTAGAELRSDDPASLKHIIDEIQKETAKRNPSTISIRHKFMLETIADVKNNKIKNKQTAAGTGDKELALKMKKFLNGLSKKRVFRSTEPLRVSLEDIHNVESKGKWWLVGASWKDNLVGTESKYSSNKMPDDLKKDQSMQEALLKLARKQGMNTDIRRTIFITIMSAEDYLDAFEKLLKLGLNEIQQREICRVMLQCTGNEKTFNPYYMLVSKRLCEVDHSFKVTFQYCLWDFLRECGESDVGGLERSSNENYVESKDIRLSRIVNIAKFYASLIADGALTLVILKSVNFMNLQKNGRIFLETLFANIFLQLHAGGAQAVANIFGRVREFRTLSQGLLFFMLGTVVQCKKSGLEQEEIEKVQWGFISTILGIATAFDNACNHNIVGYWGQNSFGAANGQDRSGWQKPISFYCDDDSIDVFPISFLTTFFGPDGTPQINLANTCNNVDNATFPGTTLANCQTMAPDIKYCQSKGKLVTLSLGGATGGVGFQSDSQATSFADTIWNLFLGGESSIRPFGDAILDGIDLDIEGGGSNHYTTFLQALSSRFVNAPKKYYITAAPQCVFPDANLQATLNSFPFDAIYVQFYNNPCGLQFFNTTQWNFGVWDNWARTSSPNPNVKVYIGAPASSSAAGSGYVSATSLLGIALDTRNNFPSFGGVMFWDVSQAYGNNKFGAFLKNGLSSGSSCNGKFNFLPCTAPAYVSGTGYSGGSKVSYNGYTWIARWYASPAPSSSPSSEWVPIMACSNDNSGSTSGPCTSKTLPSGTNTSSSRISISSAPQTVQPSASMSTTIFYTKTSDVPSTTSTAAIISSRCASTLPWSPSVAYTGGGNVYYNNAIWRAKWWSQNDVPGGIAGVWEKVESCEPERTLSSRSILRAVSQIDWE</sequence>
<gene>
    <name evidence="13" type="ORF">G6F64_008070</name>
</gene>
<proteinExistence type="inferred from homology"/>
<evidence type="ECO:0000256" key="1">
    <source>
        <dbReference type="ARBA" id="ARBA00000822"/>
    </source>
</evidence>
<dbReference type="PANTHER" id="PTHR18034:SF4">
    <property type="entry name" value="NUCLEOLAR MIF4G DOMAIN-CONTAINING PROTEIN 1"/>
    <property type="match status" value="1"/>
</dbReference>
<dbReference type="PROSITE" id="PS51910">
    <property type="entry name" value="GH18_2"/>
    <property type="match status" value="1"/>
</dbReference>
<dbReference type="SUPFAM" id="SSF48371">
    <property type="entry name" value="ARM repeat"/>
    <property type="match status" value="1"/>
</dbReference>
<keyword evidence="9" id="KW-0624">Polysaccharide degradation</keyword>
<feature type="region of interest" description="Disordered" evidence="10">
    <location>
        <begin position="1265"/>
        <end position="1297"/>
    </location>
</feature>
<feature type="compositionally biased region" description="Polar residues" evidence="10">
    <location>
        <begin position="1265"/>
        <end position="1283"/>
    </location>
</feature>
<dbReference type="GO" id="GO:0042274">
    <property type="term" value="P:ribosomal small subunit biogenesis"/>
    <property type="evidence" value="ECO:0007669"/>
    <property type="project" value="TreeGrafter"/>
</dbReference>
<accession>A0A9P7BQL8</accession>
<dbReference type="InterPro" id="IPR050781">
    <property type="entry name" value="CWC22_splicing_factor"/>
</dbReference>
<dbReference type="SMART" id="SM00544">
    <property type="entry name" value="MA3"/>
    <property type="match status" value="1"/>
</dbReference>
<feature type="region of interest" description="Disordered" evidence="10">
    <location>
        <begin position="210"/>
        <end position="334"/>
    </location>
</feature>
<comment type="catalytic activity">
    <reaction evidence="1">
        <text>Random endo-hydrolysis of N-acetyl-beta-D-glucosaminide (1-&gt;4)-beta-linkages in chitin and chitodextrins.</text>
        <dbReference type="EC" id="3.2.1.14"/>
    </reaction>
</comment>
<dbReference type="Proteomes" id="UP000716291">
    <property type="component" value="Unassembled WGS sequence"/>
</dbReference>
<dbReference type="SMART" id="SM00543">
    <property type="entry name" value="MIF4G"/>
    <property type="match status" value="1"/>
</dbReference>
<feature type="region of interest" description="Disordered" evidence="10">
    <location>
        <begin position="1"/>
        <end position="122"/>
    </location>
</feature>
<feature type="domain" description="MI" evidence="11">
    <location>
        <begin position="672"/>
        <end position="807"/>
    </location>
</feature>
<keyword evidence="4" id="KW-0378">Hydrolase</keyword>
<evidence type="ECO:0000259" key="12">
    <source>
        <dbReference type="PROSITE" id="PS51910"/>
    </source>
</evidence>
<dbReference type="EMBL" id="JAANQT010001273">
    <property type="protein sequence ID" value="KAG1305827.1"/>
    <property type="molecule type" value="Genomic_DNA"/>
</dbReference>
<dbReference type="GO" id="GO:0008843">
    <property type="term" value="F:endochitinase activity"/>
    <property type="evidence" value="ECO:0007669"/>
    <property type="project" value="UniProtKB-EC"/>
</dbReference>
<evidence type="ECO:0000256" key="3">
    <source>
        <dbReference type="ARBA" id="ARBA00006856"/>
    </source>
</evidence>
<name>A0A9P7BQL8_RHIOR</name>
<dbReference type="CDD" id="cd02877">
    <property type="entry name" value="GH18_hevamine_XipI_class_III"/>
    <property type="match status" value="1"/>
</dbReference>
<comment type="similarity">
    <text evidence="3">Belongs to the CWC22 family.</text>
</comment>
<keyword evidence="14" id="KW-1185">Reference proteome</keyword>
<evidence type="ECO:0008006" key="15">
    <source>
        <dbReference type="Google" id="ProtNLM"/>
    </source>
</evidence>
<dbReference type="Gene3D" id="1.25.40.180">
    <property type="match status" value="1"/>
</dbReference>
<dbReference type="InterPro" id="IPR045321">
    <property type="entry name" value="Cts1-like"/>
</dbReference>
<dbReference type="InterPro" id="IPR003891">
    <property type="entry name" value="Initiation_fac_eIF4g_MI"/>
</dbReference>
<feature type="compositionally biased region" description="Acidic residues" evidence="10">
    <location>
        <begin position="259"/>
        <end position="303"/>
    </location>
</feature>
<dbReference type="GO" id="GO:0030246">
    <property type="term" value="F:carbohydrate binding"/>
    <property type="evidence" value="ECO:0007669"/>
    <property type="project" value="InterPro"/>
</dbReference>
<evidence type="ECO:0000256" key="8">
    <source>
        <dbReference type="ARBA" id="ARBA00023295"/>
    </source>
</evidence>
<dbReference type="GO" id="GO:0006032">
    <property type="term" value="P:chitin catabolic process"/>
    <property type="evidence" value="ECO:0007669"/>
    <property type="project" value="UniProtKB-KW"/>
</dbReference>
<dbReference type="InterPro" id="IPR001579">
    <property type="entry name" value="Glyco_hydro_18_chit_AS"/>
</dbReference>
<feature type="compositionally biased region" description="Basic and acidic residues" evidence="10">
    <location>
        <begin position="215"/>
        <end position="229"/>
    </location>
</feature>
<feature type="domain" description="GH18" evidence="12">
    <location>
        <begin position="899"/>
        <end position="1200"/>
    </location>
</feature>
<dbReference type="GO" id="GO:0005576">
    <property type="term" value="C:extracellular region"/>
    <property type="evidence" value="ECO:0007669"/>
    <property type="project" value="InterPro"/>
</dbReference>
<dbReference type="CDD" id="cd12215">
    <property type="entry name" value="ChiC_BD"/>
    <property type="match status" value="2"/>
</dbReference>
<dbReference type="InterPro" id="IPR001223">
    <property type="entry name" value="Glyco_hydro18_cat"/>
</dbReference>
<reference evidence="13" key="1">
    <citation type="journal article" date="2020" name="Microb. Genom.">
        <title>Genetic diversity of clinical and environmental Mucorales isolates obtained from an investigation of mucormycosis cases among solid organ transplant recipients.</title>
        <authorList>
            <person name="Nguyen M.H."/>
            <person name="Kaul D."/>
            <person name="Muto C."/>
            <person name="Cheng S.J."/>
            <person name="Richter R.A."/>
            <person name="Bruno V.M."/>
            <person name="Liu G."/>
            <person name="Beyhan S."/>
            <person name="Sundermann A.J."/>
            <person name="Mounaud S."/>
            <person name="Pasculle A.W."/>
            <person name="Nierman W.C."/>
            <person name="Driscoll E."/>
            <person name="Cumbie R."/>
            <person name="Clancy C.J."/>
            <person name="Dupont C.L."/>
        </authorList>
    </citation>
    <scope>NUCLEOTIDE SEQUENCE</scope>
    <source>
        <strain evidence="13">GL11</strain>
    </source>
</reference>
<evidence type="ECO:0000256" key="7">
    <source>
        <dbReference type="ARBA" id="ARBA00023277"/>
    </source>
</evidence>
<dbReference type="InterPro" id="IPR003890">
    <property type="entry name" value="MIF4G-like_typ-3"/>
</dbReference>
<dbReference type="PANTHER" id="PTHR18034">
    <property type="entry name" value="CELL CYCLE CONTROL PROTEIN CWF22-RELATED"/>
    <property type="match status" value="1"/>
</dbReference>
<dbReference type="Pfam" id="PF02847">
    <property type="entry name" value="MA3"/>
    <property type="match status" value="1"/>
</dbReference>
<dbReference type="Gene3D" id="3.20.20.80">
    <property type="entry name" value="Glycosidases"/>
    <property type="match status" value="1"/>
</dbReference>
<feature type="compositionally biased region" description="Basic residues" evidence="10">
    <location>
        <begin position="55"/>
        <end position="78"/>
    </location>
</feature>
<keyword evidence="6" id="KW-0539">Nucleus</keyword>
<dbReference type="Pfam" id="PF02854">
    <property type="entry name" value="MIF4G"/>
    <property type="match status" value="1"/>
</dbReference>
<protein>
    <recommendedName>
        <fullName evidence="15">Chitinase</fullName>
    </recommendedName>
</protein>
<comment type="caution">
    <text evidence="13">The sequence shown here is derived from an EMBL/GenBank/DDBJ whole genome shotgun (WGS) entry which is preliminary data.</text>
</comment>
<feature type="compositionally biased region" description="Basic and acidic residues" evidence="10">
    <location>
        <begin position="98"/>
        <end position="122"/>
    </location>
</feature>
<keyword evidence="8" id="KW-0326">Glycosidase</keyword>
<dbReference type="InterPro" id="IPR017853">
    <property type="entry name" value="GH"/>
</dbReference>
<evidence type="ECO:0000256" key="4">
    <source>
        <dbReference type="ARBA" id="ARBA00022801"/>
    </source>
</evidence>
<dbReference type="PROSITE" id="PS01095">
    <property type="entry name" value="GH18_1"/>
    <property type="match status" value="1"/>
</dbReference>
<dbReference type="PROSITE" id="PS51366">
    <property type="entry name" value="MI"/>
    <property type="match status" value="1"/>
</dbReference>
<dbReference type="InterPro" id="IPR016024">
    <property type="entry name" value="ARM-type_fold"/>
</dbReference>
<dbReference type="SMART" id="SM00495">
    <property type="entry name" value="ChtBD3"/>
    <property type="match status" value="2"/>
</dbReference>
<evidence type="ECO:0000256" key="2">
    <source>
        <dbReference type="ARBA" id="ARBA00004604"/>
    </source>
</evidence>
<dbReference type="SUPFAM" id="SSF51445">
    <property type="entry name" value="(Trans)glycosidases"/>
    <property type="match status" value="1"/>
</dbReference>
<evidence type="ECO:0000256" key="9">
    <source>
        <dbReference type="ARBA" id="ARBA00023326"/>
    </source>
</evidence>
<evidence type="ECO:0000313" key="13">
    <source>
        <dbReference type="EMBL" id="KAG1305827.1"/>
    </source>
</evidence>
<dbReference type="GO" id="GO:0000272">
    <property type="term" value="P:polysaccharide catabolic process"/>
    <property type="evidence" value="ECO:0007669"/>
    <property type="project" value="UniProtKB-KW"/>
</dbReference>
<dbReference type="GO" id="GO:0003723">
    <property type="term" value="F:RNA binding"/>
    <property type="evidence" value="ECO:0007669"/>
    <property type="project" value="InterPro"/>
</dbReference>
<comment type="subcellular location">
    <subcellularLocation>
        <location evidence="2">Nucleus</location>
        <location evidence="2">Nucleolus</location>
    </subcellularLocation>
</comment>
<dbReference type="SUPFAM" id="SSF51055">
    <property type="entry name" value="Carbohydrate binding domain"/>
    <property type="match status" value="2"/>
</dbReference>
<dbReference type="InterPro" id="IPR003610">
    <property type="entry name" value="CBM5/12"/>
</dbReference>
<evidence type="ECO:0000313" key="14">
    <source>
        <dbReference type="Proteomes" id="UP000716291"/>
    </source>
</evidence>
<dbReference type="Gene3D" id="2.10.10.20">
    <property type="entry name" value="Carbohydrate-binding module superfamily 5/12"/>
    <property type="match status" value="2"/>
</dbReference>
<keyword evidence="5" id="KW-0146">Chitin degradation</keyword>
<evidence type="ECO:0000256" key="6">
    <source>
        <dbReference type="ARBA" id="ARBA00023242"/>
    </source>
</evidence>
<evidence type="ECO:0000259" key="11">
    <source>
        <dbReference type="PROSITE" id="PS51366"/>
    </source>
</evidence>
<evidence type="ECO:0000256" key="10">
    <source>
        <dbReference type="SAM" id="MobiDB-lite"/>
    </source>
</evidence>
<dbReference type="InterPro" id="IPR036573">
    <property type="entry name" value="CBM_sf_5/12"/>
</dbReference>
<dbReference type="GO" id="GO:0005730">
    <property type="term" value="C:nucleolus"/>
    <property type="evidence" value="ECO:0007669"/>
    <property type="project" value="UniProtKB-SubCell"/>
</dbReference>
<keyword evidence="7" id="KW-0119">Carbohydrate metabolism</keyword>
<organism evidence="13 14">
    <name type="scientific">Rhizopus oryzae</name>
    <name type="common">Mucormycosis agent</name>
    <name type="synonym">Rhizopus arrhizus var. delemar</name>
    <dbReference type="NCBI Taxonomy" id="64495"/>
    <lineage>
        <taxon>Eukaryota</taxon>
        <taxon>Fungi</taxon>
        <taxon>Fungi incertae sedis</taxon>
        <taxon>Mucoromycota</taxon>
        <taxon>Mucoromycotina</taxon>
        <taxon>Mucoromycetes</taxon>
        <taxon>Mucorales</taxon>
        <taxon>Mucorineae</taxon>
        <taxon>Rhizopodaceae</taxon>
        <taxon>Rhizopus</taxon>
    </lineage>
</organism>
<evidence type="ECO:0000256" key="5">
    <source>
        <dbReference type="ARBA" id="ARBA00023024"/>
    </source>
</evidence>
<feature type="compositionally biased region" description="Acidic residues" evidence="10">
    <location>
        <begin position="233"/>
        <end position="251"/>
    </location>
</feature>
<feature type="compositionally biased region" description="Basic and acidic residues" evidence="10">
    <location>
        <begin position="310"/>
        <end position="333"/>
    </location>
</feature>